<evidence type="ECO:0000256" key="3">
    <source>
        <dbReference type="ARBA" id="ARBA00023002"/>
    </source>
</evidence>
<organism evidence="8 9">
    <name type="scientific">Paracidobacterium acidisoli</name>
    <dbReference type="NCBI Taxonomy" id="2303751"/>
    <lineage>
        <taxon>Bacteria</taxon>
        <taxon>Pseudomonadati</taxon>
        <taxon>Acidobacteriota</taxon>
        <taxon>Terriglobia</taxon>
        <taxon>Terriglobales</taxon>
        <taxon>Acidobacteriaceae</taxon>
        <taxon>Paracidobacterium</taxon>
    </lineage>
</organism>
<evidence type="ECO:0000256" key="6">
    <source>
        <dbReference type="SAM" id="SignalP"/>
    </source>
</evidence>
<dbReference type="AlphaFoldDB" id="A0A372ISR9"/>
<dbReference type="Gene3D" id="3.40.30.10">
    <property type="entry name" value="Glutaredoxin"/>
    <property type="match status" value="1"/>
</dbReference>
<proteinExistence type="inferred from homology"/>
<dbReference type="PANTHER" id="PTHR13887:SF14">
    <property type="entry name" value="DISULFIDE BOND FORMATION PROTEIN D"/>
    <property type="match status" value="1"/>
</dbReference>
<sequence>MRFRFILSGTLPALVLAGASLCAAQAAQQQKAPQPFTVPSAPAAPGEPRFPPVDKANFTADSPTAETVNAFLKASWGYDNSRVWEVYAIEKTPVEGLSKVLVLVAQREHPQQIANLSFFVAPDGKHLIANESVLDFGAQPYAPANQVLQQRADGPSRGASAKQFELVEFADFECPHCKAAQPIVDKLLKDFPQAHFVFQNFPLVRIHPAAYQAANYGLCVAKQGGNDAFFKYADAVFNSQEQLPAGVEKTLAAAVTTAGQDPAKVSACAASAEGKAAVDASLKLAQDLHVDQTPMLYIDGRPIPIGGVVDGPATGGALSYDQLKEIITYQFSLDK</sequence>
<dbReference type="Pfam" id="PF13462">
    <property type="entry name" value="Thioredoxin_4"/>
    <property type="match status" value="1"/>
</dbReference>
<dbReference type="EMBL" id="QVQT01000002">
    <property type="protein sequence ID" value="RFU17928.1"/>
    <property type="molecule type" value="Genomic_DNA"/>
</dbReference>
<feature type="signal peptide" evidence="6">
    <location>
        <begin position="1"/>
        <end position="26"/>
    </location>
</feature>
<keyword evidence="2 6" id="KW-0732">Signal</keyword>
<comment type="similarity">
    <text evidence="1">Belongs to the thioredoxin family. DsbA subfamily.</text>
</comment>
<keyword evidence="3" id="KW-0560">Oxidoreductase</keyword>
<feature type="chain" id="PRO_5016679235" evidence="6">
    <location>
        <begin position="27"/>
        <end position="335"/>
    </location>
</feature>
<comment type="caution">
    <text evidence="8">The sequence shown here is derived from an EMBL/GenBank/DDBJ whole genome shotgun (WGS) entry which is preliminary data.</text>
</comment>
<accession>A0A372ISR9</accession>
<dbReference type="PROSITE" id="PS51352">
    <property type="entry name" value="THIOREDOXIN_2"/>
    <property type="match status" value="1"/>
</dbReference>
<dbReference type="InterPro" id="IPR012336">
    <property type="entry name" value="Thioredoxin-like_fold"/>
</dbReference>
<evidence type="ECO:0000256" key="5">
    <source>
        <dbReference type="ARBA" id="ARBA00023284"/>
    </source>
</evidence>
<dbReference type="PANTHER" id="PTHR13887">
    <property type="entry name" value="GLUTATHIONE S-TRANSFERASE KAPPA"/>
    <property type="match status" value="1"/>
</dbReference>
<reference evidence="8 9" key="1">
    <citation type="submission" date="2018-08" db="EMBL/GenBank/DDBJ databases">
        <title>Acidipila sp. 4G-K13, an acidobacterium isolated from forest soil.</title>
        <authorList>
            <person name="Gao Z.-H."/>
            <person name="Qiu L.-H."/>
        </authorList>
    </citation>
    <scope>NUCLEOTIDE SEQUENCE [LARGE SCALE GENOMIC DNA]</scope>
    <source>
        <strain evidence="8 9">4G-K13</strain>
    </source>
</reference>
<dbReference type="InterPro" id="IPR013766">
    <property type="entry name" value="Thioredoxin_domain"/>
</dbReference>
<evidence type="ECO:0000259" key="7">
    <source>
        <dbReference type="PROSITE" id="PS51352"/>
    </source>
</evidence>
<dbReference type="GO" id="GO:0016491">
    <property type="term" value="F:oxidoreductase activity"/>
    <property type="evidence" value="ECO:0007669"/>
    <property type="project" value="UniProtKB-KW"/>
</dbReference>
<name>A0A372ISR9_9BACT</name>
<dbReference type="SUPFAM" id="SSF52833">
    <property type="entry name" value="Thioredoxin-like"/>
    <property type="match status" value="1"/>
</dbReference>
<dbReference type="RefSeq" id="WP_117298674.1">
    <property type="nucleotide sequence ID" value="NZ_QVQT02000002.1"/>
</dbReference>
<dbReference type="Proteomes" id="UP000264702">
    <property type="component" value="Unassembled WGS sequence"/>
</dbReference>
<evidence type="ECO:0000256" key="4">
    <source>
        <dbReference type="ARBA" id="ARBA00023157"/>
    </source>
</evidence>
<feature type="domain" description="Thioredoxin" evidence="7">
    <location>
        <begin position="127"/>
        <end position="332"/>
    </location>
</feature>
<evidence type="ECO:0000256" key="1">
    <source>
        <dbReference type="ARBA" id="ARBA00005791"/>
    </source>
</evidence>
<keyword evidence="9" id="KW-1185">Reference proteome</keyword>
<dbReference type="InterPro" id="IPR036249">
    <property type="entry name" value="Thioredoxin-like_sf"/>
</dbReference>
<gene>
    <name evidence="8" type="ORF">D0Y96_04240</name>
</gene>
<keyword evidence="4" id="KW-1015">Disulfide bond</keyword>
<evidence type="ECO:0000313" key="8">
    <source>
        <dbReference type="EMBL" id="RFU17928.1"/>
    </source>
</evidence>
<keyword evidence="5" id="KW-0676">Redox-active center</keyword>
<evidence type="ECO:0000256" key="2">
    <source>
        <dbReference type="ARBA" id="ARBA00022729"/>
    </source>
</evidence>
<protein>
    <submittedName>
        <fullName evidence="8">Thioredoxin</fullName>
    </submittedName>
</protein>
<evidence type="ECO:0000313" key="9">
    <source>
        <dbReference type="Proteomes" id="UP000264702"/>
    </source>
</evidence>
<dbReference type="OrthoDB" id="117402at2"/>